<dbReference type="InterPro" id="IPR011704">
    <property type="entry name" value="ATPase_dyneun-rel_AAA"/>
</dbReference>
<dbReference type="EMBL" id="UINC01103994">
    <property type="protein sequence ID" value="SVC66825.1"/>
    <property type="molecule type" value="Genomic_DNA"/>
</dbReference>
<feature type="non-terminal residue" evidence="2">
    <location>
        <position position="1"/>
    </location>
</feature>
<dbReference type="GO" id="GO:0005524">
    <property type="term" value="F:ATP binding"/>
    <property type="evidence" value="ECO:0007669"/>
    <property type="project" value="InterPro"/>
</dbReference>
<dbReference type="Pfam" id="PF07728">
    <property type="entry name" value="AAA_5"/>
    <property type="match status" value="1"/>
</dbReference>
<dbReference type="SUPFAM" id="SSF52540">
    <property type="entry name" value="P-loop containing nucleoside triphosphate hydrolases"/>
    <property type="match status" value="1"/>
</dbReference>
<dbReference type="AlphaFoldDB" id="A0A382P2J4"/>
<feature type="non-terminal residue" evidence="2">
    <location>
        <position position="360"/>
    </location>
</feature>
<protein>
    <recommendedName>
        <fullName evidence="1">ATPase dynein-related AAA domain-containing protein</fullName>
    </recommendedName>
</protein>
<feature type="domain" description="ATPase dynein-related AAA" evidence="1">
    <location>
        <begin position="269"/>
        <end position="359"/>
    </location>
</feature>
<dbReference type="GO" id="GO:0016887">
    <property type="term" value="F:ATP hydrolysis activity"/>
    <property type="evidence" value="ECO:0007669"/>
    <property type="project" value="InterPro"/>
</dbReference>
<gene>
    <name evidence="2" type="ORF">METZ01_LOCUS319679</name>
</gene>
<dbReference type="PANTHER" id="PTHR37291:SF1">
    <property type="entry name" value="TYPE IV METHYL-DIRECTED RESTRICTION ENZYME ECOKMCRB SUBUNIT"/>
    <property type="match status" value="1"/>
</dbReference>
<evidence type="ECO:0000259" key="1">
    <source>
        <dbReference type="Pfam" id="PF07728"/>
    </source>
</evidence>
<reference evidence="2" key="1">
    <citation type="submission" date="2018-05" db="EMBL/GenBank/DDBJ databases">
        <authorList>
            <person name="Lanie J.A."/>
            <person name="Ng W.-L."/>
            <person name="Kazmierczak K.M."/>
            <person name="Andrzejewski T.M."/>
            <person name="Davidsen T.M."/>
            <person name="Wayne K.J."/>
            <person name="Tettelin H."/>
            <person name="Glass J.I."/>
            <person name="Rusch D."/>
            <person name="Podicherti R."/>
            <person name="Tsui H.-C.T."/>
            <person name="Winkler M.E."/>
        </authorList>
    </citation>
    <scope>NUCLEOTIDE SEQUENCE</scope>
</reference>
<organism evidence="2">
    <name type="scientific">marine metagenome</name>
    <dbReference type="NCBI Taxonomy" id="408172"/>
    <lineage>
        <taxon>unclassified sequences</taxon>
        <taxon>metagenomes</taxon>
        <taxon>ecological metagenomes</taxon>
    </lineage>
</organism>
<dbReference type="InterPro" id="IPR027417">
    <property type="entry name" value="P-loop_NTPase"/>
</dbReference>
<evidence type="ECO:0000313" key="2">
    <source>
        <dbReference type="EMBL" id="SVC66825.1"/>
    </source>
</evidence>
<dbReference type="PANTHER" id="PTHR37291">
    <property type="entry name" value="5-METHYLCYTOSINE-SPECIFIC RESTRICTION ENZYME B"/>
    <property type="match status" value="1"/>
</dbReference>
<dbReference type="InterPro" id="IPR052934">
    <property type="entry name" value="Methyl-DNA_Rec/Restrict_Enz"/>
</dbReference>
<accession>A0A382P2J4</accession>
<dbReference type="Gene3D" id="3.40.50.300">
    <property type="entry name" value="P-loop containing nucleotide triphosphate hydrolases"/>
    <property type="match status" value="1"/>
</dbReference>
<name>A0A382P2J4_9ZZZZ</name>
<dbReference type="CDD" id="cd00009">
    <property type="entry name" value="AAA"/>
    <property type="match status" value="1"/>
</dbReference>
<proteinExistence type="predicted"/>
<sequence>TLNSIAPFFKGVCGFAERQEVINIQLFEENYIKYINHCKTTNWLQEEKYKFNFAYWVFKNLDIETHSDEEILRLAIESQEQKYIEDSNETGVNFIKSELQFNDQFITLKDISYLRALISQSFKDSQPSLEKNLTHPKISVWASCLNPSEYFPYASSDLQAGLSYITSLEGDYPKTGFKAFQHAQLLMHGLKDYLLGREEIVELYENHLSRELTKVDWSWIVQDFTFFISKIIAMETTQEDYTIDDATSDLFLSKEEFRDYLDLLNSEKNIILQGPPGVGKTYIAKKLAHCLLNSRGNDRIEMIQFHQSYSYEDFIQGFRPDGEGGFKLEKGIFYKLCEKARSDSGTKYVLIIDEINRGNL</sequence>